<organism evidence="1 2">
    <name type="scientific">Solanum commersonii</name>
    <name type="common">Commerson's wild potato</name>
    <name type="synonym">Commerson's nightshade</name>
    <dbReference type="NCBI Taxonomy" id="4109"/>
    <lineage>
        <taxon>Eukaryota</taxon>
        <taxon>Viridiplantae</taxon>
        <taxon>Streptophyta</taxon>
        <taxon>Embryophyta</taxon>
        <taxon>Tracheophyta</taxon>
        <taxon>Spermatophyta</taxon>
        <taxon>Magnoliopsida</taxon>
        <taxon>eudicotyledons</taxon>
        <taxon>Gunneridae</taxon>
        <taxon>Pentapetalae</taxon>
        <taxon>asterids</taxon>
        <taxon>lamiids</taxon>
        <taxon>Solanales</taxon>
        <taxon>Solanaceae</taxon>
        <taxon>Solanoideae</taxon>
        <taxon>Solaneae</taxon>
        <taxon>Solanum</taxon>
    </lineage>
</organism>
<name>A0A9J5ZJD6_SOLCO</name>
<accession>A0A9J5ZJD6</accession>
<dbReference type="Proteomes" id="UP000824120">
    <property type="component" value="Chromosome 4"/>
</dbReference>
<dbReference type="PANTHER" id="PTHR46890:SF48">
    <property type="entry name" value="RNA-DIRECTED DNA POLYMERASE"/>
    <property type="match status" value="1"/>
</dbReference>
<evidence type="ECO:0000313" key="2">
    <source>
        <dbReference type="Proteomes" id="UP000824120"/>
    </source>
</evidence>
<dbReference type="EMBL" id="JACXVP010000004">
    <property type="protein sequence ID" value="KAG5611222.1"/>
    <property type="molecule type" value="Genomic_DNA"/>
</dbReference>
<keyword evidence="2" id="KW-1185">Reference proteome</keyword>
<sequence>MKEVLFETSPTIENRKILQKAQAELKRYVHFEKEYWRQKAVRGRRKRLSINRIHNMEGEWVEGEELMVVAAQEYFQKQFTGIHTMEEVPLVRYIQKRVTEEDNKKLNNYPSMEEVNKVVFSLNGDSAGGPDGVTLPKSITHTNLVLLPKRDICQSFSDMRPISLNDTIIFTSADGNSLDVLMATLRYYEKQSG</sequence>
<proteinExistence type="predicted"/>
<evidence type="ECO:0000313" key="1">
    <source>
        <dbReference type="EMBL" id="KAG5611222.1"/>
    </source>
</evidence>
<comment type="caution">
    <text evidence="1">The sequence shown here is derived from an EMBL/GenBank/DDBJ whole genome shotgun (WGS) entry which is preliminary data.</text>
</comment>
<dbReference type="AlphaFoldDB" id="A0A9J5ZJD6"/>
<dbReference type="InterPro" id="IPR052343">
    <property type="entry name" value="Retrotransposon-Effector_Assoc"/>
</dbReference>
<dbReference type="PANTHER" id="PTHR46890">
    <property type="entry name" value="NON-LTR RETROLELEMENT REVERSE TRANSCRIPTASE-LIKE PROTEIN-RELATED"/>
    <property type="match status" value="1"/>
</dbReference>
<reference evidence="1 2" key="1">
    <citation type="submission" date="2020-09" db="EMBL/GenBank/DDBJ databases">
        <title>De no assembly of potato wild relative species, Solanum commersonii.</title>
        <authorList>
            <person name="Cho K."/>
        </authorList>
    </citation>
    <scope>NUCLEOTIDE SEQUENCE [LARGE SCALE GENOMIC DNA]</scope>
    <source>
        <strain evidence="1">LZ3.2</strain>
        <tissue evidence="1">Leaf</tissue>
    </source>
</reference>
<dbReference type="OrthoDB" id="1428983at2759"/>
<protein>
    <submittedName>
        <fullName evidence="1">Uncharacterized protein</fullName>
    </submittedName>
</protein>
<gene>
    <name evidence="1" type="ORF">H5410_022503</name>
</gene>